<keyword evidence="2" id="KW-0012">Acyltransferase</keyword>
<protein>
    <submittedName>
        <fullName evidence="2">GNAT family N-acetyltransferase</fullName>
        <ecNumber evidence="2">2.3.1.-</ecNumber>
    </submittedName>
</protein>
<dbReference type="EC" id="2.3.1.-" evidence="2"/>
<dbReference type="PANTHER" id="PTHR37817">
    <property type="entry name" value="N-ACETYLTRANSFERASE EIS"/>
    <property type="match status" value="1"/>
</dbReference>
<keyword evidence="2" id="KW-0808">Transferase</keyword>
<evidence type="ECO:0000313" key="3">
    <source>
        <dbReference type="Proteomes" id="UP001482154"/>
    </source>
</evidence>
<dbReference type="SUPFAM" id="SSF55729">
    <property type="entry name" value="Acyl-CoA N-acyltransferases (Nat)"/>
    <property type="match status" value="1"/>
</dbReference>
<feature type="domain" description="N-acetyltransferase" evidence="1">
    <location>
        <begin position="1"/>
        <end position="138"/>
    </location>
</feature>
<dbReference type="PROSITE" id="PS51186">
    <property type="entry name" value="GNAT"/>
    <property type="match status" value="1"/>
</dbReference>
<dbReference type="Gene3D" id="3.40.630.30">
    <property type="match status" value="1"/>
</dbReference>
<comment type="caution">
    <text evidence="2">The sequence shown here is derived from an EMBL/GenBank/DDBJ whole genome shotgun (WGS) entry which is preliminary data.</text>
</comment>
<gene>
    <name evidence="2" type="ORF">AAAU51_06730</name>
</gene>
<evidence type="ECO:0000259" key="1">
    <source>
        <dbReference type="PROSITE" id="PS51186"/>
    </source>
</evidence>
<accession>A0ABV1IV95</accession>
<evidence type="ECO:0000313" key="2">
    <source>
        <dbReference type="EMBL" id="MEQ2710868.1"/>
    </source>
</evidence>
<sequence length="377" mass="44620">MELIYQEEKEVKPVYDMYQKIFEDPEEFAKYYFEEVYASNEVLLAREGQKILGMIHLNPYHIRTGEKTYTLNYIVAVAVWKEYRRQGIMAAMLTKCLNDMHQKRQPFTYLMPANKAYYEPFQFTFVMDWEETMIHSMNDSDKIIPAIQQDARIVTAPEEEYDRITIFLEQFMQPYQIYTIPDKQYLRRLSKESQSGEGNLMVYYEGEQLTGVFAESFEDDKVYIRWAYSTQPENMLNEIKYRYKNKKIYITEGNLTKGEKIPKIMARITDLTAWGEILHGKSDFTFRILVKDPYIKDQNGVYQFQCLNHKISIQCVDSSKENACKEGRSDAQEWEDEISIDELTQVFFDNNAGQILKQHEYLKDIVPAGPIYISEEV</sequence>
<reference evidence="2 3" key="1">
    <citation type="submission" date="2024-04" db="EMBL/GenBank/DDBJ databases">
        <title>Human intestinal bacterial collection.</title>
        <authorList>
            <person name="Pauvert C."/>
            <person name="Hitch T.C.A."/>
            <person name="Clavel T."/>
        </authorList>
    </citation>
    <scope>NUCLEOTIDE SEQUENCE [LARGE SCALE GENOMIC DNA]</scope>
    <source>
        <strain evidence="2 3">CLA-AA-H249</strain>
    </source>
</reference>
<dbReference type="InterPro" id="IPR051554">
    <property type="entry name" value="Acetyltransferase_Eis"/>
</dbReference>
<dbReference type="RefSeq" id="WP_212384285.1">
    <property type="nucleotide sequence ID" value="NZ_JBBNIN010000007.1"/>
</dbReference>
<dbReference type="Pfam" id="PF13527">
    <property type="entry name" value="Acetyltransf_9"/>
    <property type="match status" value="1"/>
</dbReference>
<dbReference type="InterPro" id="IPR036527">
    <property type="entry name" value="SCP2_sterol-bd_dom_sf"/>
</dbReference>
<dbReference type="GO" id="GO:0016746">
    <property type="term" value="F:acyltransferase activity"/>
    <property type="evidence" value="ECO:0007669"/>
    <property type="project" value="UniProtKB-KW"/>
</dbReference>
<dbReference type="EMBL" id="JBBNIN010000007">
    <property type="protein sequence ID" value="MEQ2710868.1"/>
    <property type="molecule type" value="Genomic_DNA"/>
</dbReference>
<keyword evidence="3" id="KW-1185">Reference proteome</keyword>
<proteinExistence type="predicted"/>
<organism evidence="2 3">
    <name type="scientific">Anaerostipes amylophilus</name>
    <dbReference type="NCBI Taxonomy" id="2981779"/>
    <lineage>
        <taxon>Bacteria</taxon>
        <taxon>Bacillati</taxon>
        <taxon>Bacillota</taxon>
        <taxon>Clostridia</taxon>
        <taxon>Lachnospirales</taxon>
        <taxon>Lachnospiraceae</taxon>
        <taxon>Anaerostipes</taxon>
    </lineage>
</organism>
<dbReference type="InterPro" id="IPR016181">
    <property type="entry name" value="Acyl_CoA_acyltransferase"/>
</dbReference>
<dbReference type="CDD" id="cd04301">
    <property type="entry name" value="NAT_SF"/>
    <property type="match status" value="1"/>
</dbReference>
<dbReference type="PANTHER" id="PTHR37817:SF1">
    <property type="entry name" value="N-ACETYLTRANSFERASE EIS"/>
    <property type="match status" value="1"/>
</dbReference>
<name>A0ABV1IV95_9FIRM</name>
<dbReference type="InterPro" id="IPR000182">
    <property type="entry name" value="GNAT_dom"/>
</dbReference>
<dbReference type="Gene3D" id="3.30.1050.10">
    <property type="entry name" value="SCP2 sterol-binding domain"/>
    <property type="match status" value="1"/>
</dbReference>
<dbReference type="Proteomes" id="UP001482154">
    <property type="component" value="Unassembled WGS sequence"/>
</dbReference>